<gene>
    <name evidence="1" type="ORF">RFI_03010</name>
</gene>
<evidence type="ECO:0000313" key="1">
    <source>
        <dbReference type="EMBL" id="ETO34087.1"/>
    </source>
</evidence>
<comment type="caution">
    <text evidence="1">The sequence shown here is derived from an EMBL/GenBank/DDBJ whole genome shotgun (WGS) entry which is preliminary data.</text>
</comment>
<dbReference type="EMBL" id="ASPP01002892">
    <property type="protein sequence ID" value="ETO34087.1"/>
    <property type="molecule type" value="Genomic_DNA"/>
</dbReference>
<sequence length="220" mass="25780">MQDNVICTQKHLNKCKKNHLTEKSKDQFDNFLKSVDIHHFLDKISVKLFVKFSNFKICEKFKLILFCEGHLQIHTFLYLTTPVFNISHTIEFVVINVKKKKTLQTSCKTLMATDCKKIISTSYKVLTSKLQNINTNQLQKFNLQNINASLYQSIDVNKSQNTNTNKLPSLYVQTEKLTFYLIHLRNYLIPATIYAKAMQKYYMIKQQTISNTKDVKHSEI</sequence>
<keyword evidence="2" id="KW-1185">Reference proteome</keyword>
<reference evidence="1 2" key="1">
    <citation type="journal article" date="2013" name="Curr. Biol.">
        <title>The Genome of the Foraminiferan Reticulomyxa filosa.</title>
        <authorList>
            <person name="Glockner G."/>
            <person name="Hulsmann N."/>
            <person name="Schleicher M."/>
            <person name="Noegel A.A."/>
            <person name="Eichinger L."/>
            <person name="Gallinger C."/>
            <person name="Pawlowski J."/>
            <person name="Sierra R."/>
            <person name="Euteneuer U."/>
            <person name="Pillet L."/>
            <person name="Moustafa A."/>
            <person name="Platzer M."/>
            <person name="Groth M."/>
            <person name="Szafranski K."/>
            <person name="Schliwa M."/>
        </authorList>
    </citation>
    <scope>NUCLEOTIDE SEQUENCE [LARGE SCALE GENOMIC DNA]</scope>
</reference>
<proteinExistence type="predicted"/>
<protein>
    <submittedName>
        <fullName evidence="1">Uncharacterized protein</fullName>
    </submittedName>
</protein>
<organism evidence="1 2">
    <name type="scientific">Reticulomyxa filosa</name>
    <dbReference type="NCBI Taxonomy" id="46433"/>
    <lineage>
        <taxon>Eukaryota</taxon>
        <taxon>Sar</taxon>
        <taxon>Rhizaria</taxon>
        <taxon>Retaria</taxon>
        <taxon>Foraminifera</taxon>
        <taxon>Monothalamids</taxon>
        <taxon>Reticulomyxidae</taxon>
        <taxon>Reticulomyxa</taxon>
    </lineage>
</organism>
<name>X6P8W3_RETFI</name>
<dbReference type="Proteomes" id="UP000023152">
    <property type="component" value="Unassembled WGS sequence"/>
</dbReference>
<evidence type="ECO:0000313" key="2">
    <source>
        <dbReference type="Proteomes" id="UP000023152"/>
    </source>
</evidence>
<dbReference type="AlphaFoldDB" id="X6P8W3"/>
<accession>X6P8W3</accession>